<protein>
    <recommendedName>
        <fullName evidence="4">Secreted protein</fullName>
    </recommendedName>
</protein>
<proteinExistence type="predicted"/>
<gene>
    <name evidence="2" type="ORF">QNI19_30155</name>
</gene>
<keyword evidence="3" id="KW-1185">Reference proteome</keyword>
<reference evidence="2 3" key="1">
    <citation type="submission" date="2023-05" db="EMBL/GenBank/DDBJ databases">
        <authorList>
            <person name="Zhang X."/>
        </authorList>
    </citation>
    <scope>NUCLEOTIDE SEQUENCE [LARGE SCALE GENOMIC DNA]</scope>
    <source>
        <strain evidence="2 3">DM2B3-1</strain>
    </source>
</reference>
<name>A0ABT7CWC0_9BACT</name>
<evidence type="ECO:0000256" key="1">
    <source>
        <dbReference type="SAM" id="MobiDB-lite"/>
    </source>
</evidence>
<sequence>MNFSHTIISLFSQSSHLSCFSLVGSSVGKGNGTGIGYWPGSLSESVFGVCLGFTCASRSGVVEPSTVGASSSDPGLGLESGSFPPSVIV</sequence>
<dbReference type="Proteomes" id="UP001228581">
    <property type="component" value="Unassembled WGS sequence"/>
</dbReference>
<accession>A0ABT7CWC0</accession>
<organism evidence="2 3">
    <name type="scientific">Xanthocytophaga flava</name>
    <dbReference type="NCBI Taxonomy" id="3048013"/>
    <lineage>
        <taxon>Bacteria</taxon>
        <taxon>Pseudomonadati</taxon>
        <taxon>Bacteroidota</taxon>
        <taxon>Cytophagia</taxon>
        <taxon>Cytophagales</taxon>
        <taxon>Rhodocytophagaceae</taxon>
        <taxon>Xanthocytophaga</taxon>
    </lineage>
</organism>
<evidence type="ECO:0000313" key="3">
    <source>
        <dbReference type="Proteomes" id="UP001228581"/>
    </source>
</evidence>
<evidence type="ECO:0008006" key="4">
    <source>
        <dbReference type="Google" id="ProtNLM"/>
    </source>
</evidence>
<comment type="caution">
    <text evidence="2">The sequence shown here is derived from an EMBL/GenBank/DDBJ whole genome shotgun (WGS) entry which is preliminary data.</text>
</comment>
<feature type="region of interest" description="Disordered" evidence="1">
    <location>
        <begin position="68"/>
        <end position="89"/>
    </location>
</feature>
<dbReference type="RefSeq" id="WP_314002667.1">
    <property type="nucleotide sequence ID" value="NZ_JASJOT010000030.1"/>
</dbReference>
<dbReference type="EMBL" id="JASJOT010000030">
    <property type="protein sequence ID" value="MDJ1497240.1"/>
    <property type="molecule type" value="Genomic_DNA"/>
</dbReference>
<evidence type="ECO:0000313" key="2">
    <source>
        <dbReference type="EMBL" id="MDJ1497240.1"/>
    </source>
</evidence>